<organism evidence="1 2">
    <name type="scientific">Paraburkholderia strydomiana</name>
    <dbReference type="NCBI Taxonomy" id="1245417"/>
    <lineage>
        <taxon>Bacteria</taxon>
        <taxon>Pseudomonadati</taxon>
        <taxon>Pseudomonadota</taxon>
        <taxon>Betaproteobacteria</taxon>
        <taxon>Burkholderiales</taxon>
        <taxon>Burkholderiaceae</taxon>
        <taxon>Paraburkholderia</taxon>
    </lineage>
</organism>
<proteinExistence type="predicted"/>
<dbReference type="RefSeq" id="WP_408130671.1">
    <property type="nucleotide sequence ID" value="NZ_JAQQCN010000001.1"/>
</dbReference>
<protein>
    <recommendedName>
        <fullName evidence="3">DUF4089 domain-containing protein</fullName>
    </recommendedName>
</protein>
<keyword evidence="2" id="KW-1185">Reference proteome</keyword>
<reference evidence="1 2" key="1">
    <citation type="journal article" date="2024" name="Chem. Sci.">
        <title>Discovery of megapolipeptins by genome mining of a Burkholderiales bacteria collection.</title>
        <authorList>
            <person name="Paulo B.S."/>
            <person name="Recchia M.J.J."/>
            <person name="Lee S."/>
            <person name="Fergusson C.H."/>
            <person name="Romanowski S.B."/>
            <person name="Hernandez A."/>
            <person name="Krull N."/>
            <person name="Liu D.Y."/>
            <person name="Cavanagh H."/>
            <person name="Bos A."/>
            <person name="Gray C.A."/>
            <person name="Murphy B.T."/>
            <person name="Linington R.G."/>
            <person name="Eustaquio A.S."/>
        </authorList>
    </citation>
    <scope>NUCLEOTIDE SEQUENCE [LARGE SCALE GENOMIC DNA]</scope>
    <source>
        <strain evidence="1 2">RL17-379-BIB-C</strain>
    </source>
</reference>
<dbReference type="Proteomes" id="UP001629288">
    <property type="component" value="Unassembled WGS sequence"/>
</dbReference>
<evidence type="ECO:0000313" key="1">
    <source>
        <dbReference type="EMBL" id="MFM0446683.1"/>
    </source>
</evidence>
<gene>
    <name evidence="1" type="ORF">PQR00_24060</name>
</gene>
<name>A0ABW9C591_9BURK</name>
<accession>A0ABW9C591</accession>
<evidence type="ECO:0008006" key="3">
    <source>
        <dbReference type="Google" id="ProtNLM"/>
    </source>
</evidence>
<evidence type="ECO:0000313" key="2">
    <source>
        <dbReference type="Proteomes" id="UP001629288"/>
    </source>
</evidence>
<comment type="caution">
    <text evidence="1">The sequence shown here is derived from an EMBL/GenBank/DDBJ whole genome shotgun (WGS) entry which is preliminary data.</text>
</comment>
<dbReference type="EMBL" id="JAQQDH010000008">
    <property type="protein sequence ID" value="MFM0446683.1"/>
    <property type="molecule type" value="Genomic_DNA"/>
</dbReference>
<sequence>MNDAAMKAWAATLDIALPDALLPGVASLLDSMHASARALAVALDEAEPGDDAESA</sequence>